<protein>
    <recommendedName>
        <fullName evidence="3">Cytokinin riboside 5'-monophosphate phosphoribohydrolase</fullName>
        <ecNumber evidence="3">3.2.2.n1</ecNumber>
    </recommendedName>
</protein>
<accession>A0A9Q3UKN8</accession>
<evidence type="ECO:0000313" key="4">
    <source>
        <dbReference type="EMBL" id="MCC4307192.1"/>
    </source>
</evidence>
<dbReference type="EC" id="3.2.2.n1" evidence="3"/>
<dbReference type="EMBL" id="JAJGNA010000001">
    <property type="protein sequence ID" value="MCC4307192.1"/>
    <property type="molecule type" value="Genomic_DNA"/>
</dbReference>
<dbReference type="Pfam" id="PF03641">
    <property type="entry name" value="Lysine_decarbox"/>
    <property type="match status" value="1"/>
</dbReference>
<organism evidence="4 5">
    <name type="scientific">Alloalcanivorax marinus</name>
    <dbReference type="NCBI Taxonomy" id="1177169"/>
    <lineage>
        <taxon>Bacteria</taxon>
        <taxon>Pseudomonadati</taxon>
        <taxon>Pseudomonadota</taxon>
        <taxon>Gammaproteobacteria</taxon>
        <taxon>Oceanospirillales</taxon>
        <taxon>Alcanivoracaceae</taxon>
        <taxon>Alloalcanivorax</taxon>
    </lineage>
</organism>
<name>A0A9Q3UKN8_9GAMM</name>
<gene>
    <name evidence="4" type="ORF">LL252_01300</name>
</gene>
<proteinExistence type="inferred from homology"/>
<dbReference type="InterPro" id="IPR031100">
    <property type="entry name" value="LOG_fam"/>
</dbReference>
<dbReference type="GO" id="GO:0009691">
    <property type="term" value="P:cytokinin biosynthetic process"/>
    <property type="evidence" value="ECO:0007669"/>
    <property type="project" value="UniProtKB-UniRule"/>
</dbReference>
<dbReference type="AlphaFoldDB" id="A0A9Q3UKN8"/>
<dbReference type="PANTHER" id="PTHR31223">
    <property type="entry name" value="LOG FAMILY PROTEIN YJL055W"/>
    <property type="match status" value="1"/>
</dbReference>
<comment type="caution">
    <text evidence="4">The sequence shown here is derived from an EMBL/GenBank/DDBJ whole genome shotgun (WGS) entry which is preliminary data.</text>
</comment>
<comment type="similarity">
    <text evidence="2 3">Belongs to the LOG family.</text>
</comment>
<dbReference type="SUPFAM" id="SSF102405">
    <property type="entry name" value="MCP/YpsA-like"/>
    <property type="match status" value="1"/>
</dbReference>
<dbReference type="GO" id="GO:0008714">
    <property type="term" value="F:AMP nucleosidase activity"/>
    <property type="evidence" value="ECO:0007669"/>
    <property type="project" value="UniProtKB-EC"/>
</dbReference>
<dbReference type="NCBIfam" id="TIGR00730">
    <property type="entry name" value="Rossman fold protein, TIGR00730 family"/>
    <property type="match status" value="1"/>
</dbReference>
<evidence type="ECO:0000256" key="2">
    <source>
        <dbReference type="ARBA" id="ARBA00006763"/>
    </source>
</evidence>
<keyword evidence="5" id="KW-1185">Reference proteome</keyword>
<keyword evidence="3" id="KW-0203">Cytokinin biosynthesis</keyword>
<sequence length="193" mass="20869">MRSICVYCGSSPGRRAVYAEAARALAGEMVKRDLGLVYGGASVGIMGVVADAVLDAGGRATGVIPEALRDKELAHPGLTELHVTASMHERKTQMAALADGFIAMPGGVGTLEELFEIWTWGQLGWHENPCALLNVDGYYDGLTAFLDHATGEAFLRPAHRDMLIVESDPARLLDRMADYQKPEAKTWVRKADL</sequence>
<dbReference type="InterPro" id="IPR005269">
    <property type="entry name" value="LOG"/>
</dbReference>
<evidence type="ECO:0000313" key="5">
    <source>
        <dbReference type="Proteomes" id="UP001108027"/>
    </source>
</evidence>
<evidence type="ECO:0000256" key="1">
    <source>
        <dbReference type="ARBA" id="ARBA00000274"/>
    </source>
</evidence>
<dbReference type="Gene3D" id="3.40.50.450">
    <property type="match status" value="1"/>
</dbReference>
<dbReference type="Proteomes" id="UP001108027">
    <property type="component" value="Unassembled WGS sequence"/>
</dbReference>
<dbReference type="RefSeq" id="WP_228232373.1">
    <property type="nucleotide sequence ID" value="NZ_JAJGNA010000001.1"/>
</dbReference>
<evidence type="ECO:0000256" key="3">
    <source>
        <dbReference type="RuleBase" id="RU363015"/>
    </source>
</evidence>
<reference evidence="4" key="1">
    <citation type="submission" date="2021-10" db="EMBL/GenBank/DDBJ databases">
        <title>The diversity and Nitrogen Metabolism of Culturable Nitrate-Utilizing Bacteria Within the Oxygen Minimum Zone of the Changjiang (Yangtze River)Estuary.</title>
        <authorList>
            <person name="Zhang D."/>
            <person name="Zheng J."/>
            <person name="Liu S."/>
            <person name="He W."/>
        </authorList>
    </citation>
    <scope>NUCLEOTIDE SEQUENCE</scope>
    <source>
        <strain evidence="4">FXH-223</strain>
    </source>
</reference>
<comment type="catalytic activity">
    <reaction evidence="1">
        <text>AMP + H2O = D-ribose 5-phosphate + adenine</text>
        <dbReference type="Rhea" id="RHEA:20129"/>
        <dbReference type="ChEBI" id="CHEBI:15377"/>
        <dbReference type="ChEBI" id="CHEBI:16708"/>
        <dbReference type="ChEBI" id="CHEBI:78346"/>
        <dbReference type="ChEBI" id="CHEBI:456215"/>
        <dbReference type="EC" id="3.2.2.4"/>
    </reaction>
</comment>
<dbReference type="PANTHER" id="PTHR31223:SF70">
    <property type="entry name" value="LOG FAMILY PROTEIN YJL055W"/>
    <property type="match status" value="1"/>
</dbReference>
<keyword evidence="3" id="KW-0378">Hydrolase</keyword>
<dbReference type="GO" id="GO:0005829">
    <property type="term" value="C:cytosol"/>
    <property type="evidence" value="ECO:0007669"/>
    <property type="project" value="TreeGrafter"/>
</dbReference>